<reference evidence="1 2" key="1">
    <citation type="submission" date="2015-07" db="EMBL/GenBank/DDBJ databases">
        <title>Comparative genomics of the Sigatoka disease complex on banana suggests a link between parallel evolutionary changes in Pseudocercospora fijiensis and Pseudocercospora eumusae and increased virulence on the banana host.</title>
        <authorList>
            <person name="Chang T.-C."/>
            <person name="Salvucci A."/>
            <person name="Crous P.W."/>
            <person name="Stergiopoulos I."/>
        </authorList>
    </citation>
    <scope>NUCLEOTIDE SEQUENCE [LARGE SCALE GENOMIC DNA]</scope>
    <source>
        <strain evidence="1 2">CBS 114824</strain>
    </source>
</reference>
<accession>A0A139HWP3</accession>
<organism evidence="1 2">
    <name type="scientific">Pseudocercospora eumusae</name>
    <dbReference type="NCBI Taxonomy" id="321146"/>
    <lineage>
        <taxon>Eukaryota</taxon>
        <taxon>Fungi</taxon>
        <taxon>Dikarya</taxon>
        <taxon>Ascomycota</taxon>
        <taxon>Pezizomycotina</taxon>
        <taxon>Dothideomycetes</taxon>
        <taxon>Dothideomycetidae</taxon>
        <taxon>Mycosphaerellales</taxon>
        <taxon>Mycosphaerellaceae</taxon>
        <taxon>Pseudocercospora</taxon>
    </lineage>
</organism>
<sequence>MTFELSSQPSHELCNWSNRASFVGQRRGIMATLSNDAMGRTSSIPRLEPGQVGSTPWPAWRVVGSRPGVLTEAGVASQAGRIEGKVARHLSWYWTGEILVPKACLMSLMMRREDVCRW</sequence>
<name>A0A139HWP3_9PEZI</name>
<gene>
    <name evidence="1" type="ORF">AC578_7274</name>
</gene>
<protein>
    <submittedName>
        <fullName evidence="1">Uncharacterized protein</fullName>
    </submittedName>
</protein>
<evidence type="ECO:0000313" key="2">
    <source>
        <dbReference type="Proteomes" id="UP000070133"/>
    </source>
</evidence>
<dbReference type="AlphaFoldDB" id="A0A139HWP3"/>
<dbReference type="Proteomes" id="UP000070133">
    <property type="component" value="Unassembled WGS sequence"/>
</dbReference>
<evidence type="ECO:0000313" key="1">
    <source>
        <dbReference type="EMBL" id="KXT06885.1"/>
    </source>
</evidence>
<comment type="caution">
    <text evidence="1">The sequence shown here is derived from an EMBL/GenBank/DDBJ whole genome shotgun (WGS) entry which is preliminary data.</text>
</comment>
<proteinExistence type="predicted"/>
<keyword evidence="2" id="KW-1185">Reference proteome</keyword>
<dbReference type="EMBL" id="LFZN01000004">
    <property type="protein sequence ID" value="KXT06885.1"/>
    <property type="molecule type" value="Genomic_DNA"/>
</dbReference>